<proteinExistence type="inferred from homology"/>
<evidence type="ECO:0000256" key="5">
    <source>
        <dbReference type="ARBA" id="ARBA00022475"/>
    </source>
</evidence>
<keyword evidence="9" id="KW-0046">Antibiotic resistance</keyword>
<dbReference type="PIRSF" id="PIRSF006603">
    <property type="entry name" value="DinF"/>
    <property type="match status" value="1"/>
</dbReference>
<comment type="similarity">
    <text evidence="2">Belongs to the multi antimicrobial extrusion (MATE) (TC 2.A.66.1) family. MepA subfamily.</text>
</comment>
<organism evidence="11 12">
    <name type="scientific">Candidatus Syntrophocurvum alkaliphilum</name>
    <dbReference type="NCBI Taxonomy" id="2293317"/>
    <lineage>
        <taxon>Bacteria</taxon>
        <taxon>Bacillati</taxon>
        <taxon>Bacillota</taxon>
        <taxon>Clostridia</taxon>
        <taxon>Eubacteriales</taxon>
        <taxon>Syntrophomonadaceae</taxon>
        <taxon>Candidatus Syntrophocurvum</taxon>
    </lineage>
</organism>
<feature type="transmembrane region" description="Helical" evidence="10">
    <location>
        <begin position="390"/>
        <end position="413"/>
    </location>
</feature>
<keyword evidence="4" id="KW-0813">Transport</keyword>
<dbReference type="GO" id="GO:0042910">
    <property type="term" value="F:xenobiotic transmembrane transporter activity"/>
    <property type="evidence" value="ECO:0007669"/>
    <property type="project" value="InterPro"/>
</dbReference>
<dbReference type="RefSeq" id="WP_156203937.1">
    <property type="nucleotide sequence ID" value="NZ_CP046457.1"/>
</dbReference>
<accession>A0A6I6DGJ9</accession>
<dbReference type="PANTHER" id="PTHR43823:SF3">
    <property type="entry name" value="MULTIDRUG EXPORT PROTEIN MEPA"/>
    <property type="match status" value="1"/>
</dbReference>
<evidence type="ECO:0000256" key="3">
    <source>
        <dbReference type="ARBA" id="ARBA00022106"/>
    </source>
</evidence>
<evidence type="ECO:0000256" key="4">
    <source>
        <dbReference type="ARBA" id="ARBA00022448"/>
    </source>
</evidence>
<keyword evidence="7 10" id="KW-1133">Transmembrane helix</keyword>
<protein>
    <recommendedName>
        <fullName evidence="3">Multidrug export protein MepA</fullName>
    </recommendedName>
</protein>
<evidence type="ECO:0000256" key="8">
    <source>
        <dbReference type="ARBA" id="ARBA00023136"/>
    </source>
</evidence>
<keyword evidence="12" id="KW-1185">Reference proteome</keyword>
<dbReference type="AlphaFoldDB" id="A0A6I6DGJ9"/>
<dbReference type="GO" id="GO:0015297">
    <property type="term" value="F:antiporter activity"/>
    <property type="evidence" value="ECO:0007669"/>
    <property type="project" value="InterPro"/>
</dbReference>
<feature type="transmembrane region" description="Helical" evidence="10">
    <location>
        <begin position="287"/>
        <end position="308"/>
    </location>
</feature>
<dbReference type="NCBIfam" id="TIGR00797">
    <property type="entry name" value="matE"/>
    <property type="match status" value="1"/>
</dbReference>
<feature type="transmembrane region" description="Helical" evidence="10">
    <location>
        <begin position="97"/>
        <end position="115"/>
    </location>
</feature>
<evidence type="ECO:0000256" key="1">
    <source>
        <dbReference type="ARBA" id="ARBA00004651"/>
    </source>
</evidence>
<evidence type="ECO:0000313" key="11">
    <source>
        <dbReference type="EMBL" id="QGU00118.1"/>
    </source>
</evidence>
<keyword evidence="8 10" id="KW-0472">Membrane</keyword>
<dbReference type="GO" id="GO:0046677">
    <property type="term" value="P:response to antibiotic"/>
    <property type="evidence" value="ECO:0007669"/>
    <property type="project" value="UniProtKB-KW"/>
</dbReference>
<feature type="transmembrane region" description="Helical" evidence="10">
    <location>
        <begin position="419"/>
        <end position="441"/>
    </location>
</feature>
<dbReference type="OrthoDB" id="9811110at2"/>
<sequence>MRFKGDLEKDNIGKLLLTLSLPAMIGMTVNALYNVVDTFWVGKLGPEAIAALTIVFPIQMIMVAIASGTGIGLTSLISRRLGEGRKNDASNIAEHGILLIIIYGLIIPILAIPNAENLVIFFGATPELIELASDYVAIVLAGSVFLFFAIMSGSMIQAEGNAGTPMKSMVVGATTNMILDPFLIFGIGPFPALGVQGAATATIISQFIACSVNFKYLFFNESHVRPALLTLRLNPYIILDIYKVGFPSMVMQIMNSVIVVILNWILGAYGFIAIGAMGIFFRVQALIFMPIMGLVQGFLPIVGYAYGAKRLDRMKQAIKKASTVAFIIMTIGFLAFQLIPETLVTIFNDDPNLVDIGVECMHYISILLPLVGPAIILSSTFQAVGKGFTAMWLSLLRQVVLLIPFLFILPNYFGLKGVWISFPASDIISIAVTVLVIYLFLNKLETKGFEKVQNTKTITVPKR</sequence>
<feature type="transmembrane region" description="Helical" evidence="10">
    <location>
        <begin position="193"/>
        <end position="218"/>
    </location>
</feature>
<reference evidence="12" key="1">
    <citation type="journal article" date="2019" name="Microbiology">
        <title>Complete Genome Sequence of an Uncultured Bacterium of the Candidate Phylum Bipolaricaulota.</title>
        <authorList>
            <person name="Kadnikov V.V."/>
            <person name="Mardanov A.V."/>
            <person name="Beletsky A.V."/>
            <person name="Frank Y.A."/>
            <person name="Karnachuk O.V."/>
            <person name="Ravin N.V."/>
        </authorList>
    </citation>
    <scope>NUCLEOTIDE SEQUENCE [LARGE SCALE GENOMIC DNA]</scope>
</reference>
<dbReference type="Proteomes" id="UP000426444">
    <property type="component" value="Chromosome"/>
</dbReference>
<evidence type="ECO:0000256" key="9">
    <source>
        <dbReference type="ARBA" id="ARBA00023251"/>
    </source>
</evidence>
<dbReference type="InterPro" id="IPR002528">
    <property type="entry name" value="MATE_fam"/>
</dbReference>
<evidence type="ECO:0000256" key="10">
    <source>
        <dbReference type="SAM" id="Phobius"/>
    </source>
</evidence>
<feature type="transmembrane region" description="Helical" evidence="10">
    <location>
        <begin position="360"/>
        <end position="378"/>
    </location>
</feature>
<comment type="subcellular location">
    <subcellularLocation>
        <location evidence="1">Cell membrane</location>
        <topology evidence="1">Multi-pass membrane protein</topology>
    </subcellularLocation>
</comment>
<feature type="transmembrane region" description="Helical" evidence="10">
    <location>
        <begin position="257"/>
        <end position="281"/>
    </location>
</feature>
<feature type="transmembrane region" description="Helical" evidence="10">
    <location>
        <begin position="48"/>
        <end position="76"/>
    </location>
</feature>
<dbReference type="EMBL" id="CP046457">
    <property type="protein sequence ID" value="QGU00118.1"/>
    <property type="molecule type" value="Genomic_DNA"/>
</dbReference>
<gene>
    <name evidence="11" type="ORF">SYNTR_1524</name>
</gene>
<dbReference type="PANTHER" id="PTHR43823">
    <property type="entry name" value="SPORULATION PROTEIN YKVU"/>
    <property type="match status" value="1"/>
</dbReference>
<name>A0A6I6DGJ9_9FIRM</name>
<evidence type="ECO:0000256" key="7">
    <source>
        <dbReference type="ARBA" id="ARBA00022989"/>
    </source>
</evidence>
<keyword evidence="6 10" id="KW-0812">Transmembrane</keyword>
<dbReference type="InterPro" id="IPR048279">
    <property type="entry name" value="MdtK-like"/>
</dbReference>
<dbReference type="KEGG" id="salq:SYNTR_1524"/>
<dbReference type="InterPro" id="IPR045070">
    <property type="entry name" value="MATE_MepA-like"/>
</dbReference>
<dbReference type="CDD" id="cd13143">
    <property type="entry name" value="MATE_MepA_like"/>
    <property type="match status" value="1"/>
</dbReference>
<feature type="transmembrane region" description="Helical" evidence="10">
    <location>
        <begin position="168"/>
        <end position="187"/>
    </location>
</feature>
<feature type="transmembrane region" description="Helical" evidence="10">
    <location>
        <begin position="135"/>
        <end position="156"/>
    </location>
</feature>
<evidence type="ECO:0000256" key="2">
    <source>
        <dbReference type="ARBA" id="ARBA00008417"/>
    </source>
</evidence>
<dbReference type="GO" id="GO:0005886">
    <property type="term" value="C:plasma membrane"/>
    <property type="evidence" value="ECO:0007669"/>
    <property type="project" value="UniProtKB-SubCell"/>
</dbReference>
<feature type="transmembrane region" description="Helical" evidence="10">
    <location>
        <begin position="12"/>
        <end position="36"/>
    </location>
</feature>
<evidence type="ECO:0000313" key="12">
    <source>
        <dbReference type="Proteomes" id="UP000426444"/>
    </source>
</evidence>
<feature type="transmembrane region" description="Helical" evidence="10">
    <location>
        <begin position="320"/>
        <end position="340"/>
    </location>
</feature>
<evidence type="ECO:0000256" key="6">
    <source>
        <dbReference type="ARBA" id="ARBA00022692"/>
    </source>
</evidence>
<dbReference type="InterPro" id="IPR051327">
    <property type="entry name" value="MATE_MepA_subfamily"/>
</dbReference>
<dbReference type="Pfam" id="PF01554">
    <property type="entry name" value="MatE"/>
    <property type="match status" value="2"/>
</dbReference>
<keyword evidence="5" id="KW-1003">Cell membrane</keyword>